<feature type="signal peptide" evidence="1">
    <location>
        <begin position="1"/>
        <end position="24"/>
    </location>
</feature>
<feature type="chain" id="PRO_5020732041" evidence="1">
    <location>
        <begin position="25"/>
        <end position="51"/>
    </location>
</feature>
<accession>A0A4Q0P6R2</accession>
<name>A0A4Q0P6R2_9FLAO</name>
<protein>
    <submittedName>
        <fullName evidence="2">Uncharacterized protein</fullName>
    </submittedName>
</protein>
<dbReference type="RefSeq" id="WP_164917890.1">
    <property type="nucleotide sequence ID" value="NZ_JBALUR010000048.1"/>
</dbReference>
<sequence length="51" mass="5893">MNYFRFMLLSVICSCSCLCFEVAAQEVYFPEYGAEWNIETITSIHIPVLLP</sequence>
<keyword evidence="1" id="KW-0732">Signal</keyword>
<evidence type="ECO:0000256" key="1">
    <source>
        <dbReference type="SAM" id="SignalP"/>
    </source>
</evidence>
<dbReference type="EMBL" id="QOVL01000029">
    <property type="protein sequence ID" value="RXG22354.1"/>
    <property type="molecule type" value="Genomic_DNA"/>
</dbReference>
<organism evidence="2 3">
    <name type="scientific">Leeuwenhoekiella marinoflava</name>
    <dbReference type="NCBI Taxonomy" id="988"/>
    <lineage>
        <taxon>Bacteria</taxon>
        <taxon>Pseudomonadati</taxon>
        <taxon>Bacteroidota</taxon>
        <taxon>Flavobacteriia</taxon>
        <taxon>Flavobacteriales</taxon>
        <taxon>Flavobacteriaceae</taxon>
        <taxon>Leeuwenhoekiella</taxon>
    </lineage>
</organism>
<gene>
    <name evidence="2" type="ORF">DSL99_3920</name>
</gene>
<comment type="caution">
    <text evidence="2">The sequence shown here is derived from an EMBL/GenBank/DDBJ whole genome shotgun (WGS) entry which is preliminary data.</text>
</comment>
<dbReference type="AlphaFoldDB" id="A0A4Q0P6R2"/>
<reference evidence="2 3" key="1">
    <citation type="submission" date="2018-07" db="EMBL/GenBank/DDBJ databases">
        <title>Leeuwenhoekiella genomics.</title>
        <authorList>
            <person name="Tahon G."/>
            <person name="Willems A."/>
        </authorList>
    </citation>
    <scope>NUCLEOTIDE SEQUENCE [LARGE SCALE GENOMIC DNA]</scope>
    <source>
        <strain evidence="2 3">LMG 1345</strain>
    </source>
</reference>
<proteinExistence type="predicted"/>
<dbReference type="Proteomes" id="UP000290608">
    <property type="component" value="Unassembled WGS sequence"/>
</dbReference>
<evidence type="ECO:0000313" key="2">
    <source>
        <dbReference type="EMBL" id="RXG22354.1"/>
    </source>
</evidence>
<evidence type="ECO:0000313" key="3">
    <source>
        <dbReference type="Proteomes" id="UP000290608"/>
    </source>
</evidence>